<protein>
    <submittedName>
        <fullName evidence="8">Branched-chain amino acid ABC transporter permease</fullName>
    </submittedName>
</protein>
<feature type="transmembrane region" description="Helical" evidence="7">
    <location>
        <begin position="107"/>
        <end position="131"/>
    </location>
</feature>
<dbReference type="GO" id="GO:0015658">
    <property type="term" value="F:branched-chain amino acid transmembrane transporter activity"/>
    <property type="evidence" value="ECO:0007669"/>
    <property type="project" value="InterPro"/>
</dbReference>
<feature type="transmembrane region" description="Helical" evidence="7">
    <location>
        <begin position="264"/>
        <end position="292"/>
    </location>
</feature>
<keyword evidence="3 7" id="KW-0812">Transmembrane</keyword>
<keyword evidence="2" id="KW-1003">Cell membrane</keyword>
<feature type="transmembrane region" description="Helical" evidence="7">
    <location>
        <begin position="72"/>
        <end position="95"/>
    </location>
</feature>
<evidence type="ECO:0000256" key="5">
    <source>
        <dbReference type="ARBA" id="ARBA00023136"/>
    </source>
</evidence>
<dbReference type="InterPro" id="IPR043428">
    <property type="entry name" value="LivM-like"/>
</dbReference>
<dbReference type="GO" id="GO:0005886">
    <property type="term" value="C:plasma membrane"/>
    <property type="evidence" value="ECO:0007669"/>
    <property type="project" value="UniProtKB-SubCell"/>
</dbReference>
<feature type="transmembrane region" description="Helical" evidence="7">
    <location>
        <begin position="20"/>
        <end position="41"/>
    </location>
</feature>
<feature type="transmembrane region" description="Helical" evidence="7">
    <location>
        <begin position="230"/>
        <end position="252"/>
    </location>
</feature>
<dbReference type="CDD" id="cd06581">
    <property type="entry name" value="TM_PBP1_LivM_like"/>
    <property type="match status" value="1"/>
</dbReference>
<keyword evidence="4 7" id="KW-1133">Transmembrane helix</keyword>
<dbReference type="EMBL" id="WOFH01000004">
    <property type="protein sequence ID" value="MUN37248.1"/>
    <property type="molecule type" value="Genomic_DNA"/>
</dbReference>
<feature type="transmembrane region" description="Helical" evidence="7">
    <location>
        <begin position="48"/>
        <end position="66"/>
    </location>
</feature>
<name>A0A7K1KYG4_9ACTN</name>
<comment type="subcellular location">
    <subcellularLocation>
        <location evidence="1">Cell membrane</location>
        <topology evidence="1">Multi-pass membrane protein</topology>
    </subcellularLocation>
</comment>
<evidence type="ECO:0000256" key="7">
    <source>
        <dbReference type="SAM" id="Phobius"/>
    </source>
</evidence>
<evidence type="ECO:0000313" key="9">
    <source>
        <dbReference type="Proteomes" id="UP000432015"/>
    </source>
</evidence>
<evidence type="ECO:0000256" key="2">
    <source>
        <dbReference type="ARBA" id="ARBA00022475"/>
    </source>
</evidence>
<feature type="region of interest" description="Disordered" evidence="6">
    <location>
        <begin position="348"/>
        <end position="375"/>
    </location>
</feature>
<feature type="transmembrane region" description="Helical" evidence="7">
    <location>
        <begin position="182"/>
        <end position="199"/>
    </location>
</feature>
<organism evidence="8 9">
    <name type="scientific">Actinomadura litoris</name>
    <dbReference type="NCBI Taxonomy" id="2678616"/>
    <lineage>
        <taxon>Bacteria</taxon>
        <taxon>Bacillati</taxon>
        <taxon>Actinomycetota</taxon>
        <taxon>Actinomycetes</taxon>
        <taxon>Streptosporangiales</taxon>
        <taxon>Thermomonosporaceae</taxon>
        <taxon>Actinomadura</taxon>
    </lineage>
</organism>
<sequence length="375" mass="37581">MMLRLALRTDSPPGLLGRLGATAGALLAAGVVTLLGGLLFMAPTMAEIVLLFGINAILVIGFQVFVGNTGIVSFGHVAFMAVGAYAGGIAAMPVLDKEITLPDLPGPLAGFAVGFVPALLIGGGAAALLALLTGPALMRLSGAAASIATLGLLIIVSNVLAQATPLTRGPQSLFSVPENTTFAGVYISLAAMVALSAWFKWSGAGLRARAVRDQPAAAEAAGVSVLRARLWAFVLSAFITGVAGALYAQLLTAFSPGSFYIPQLVLVVAMAIVGGIGGISGALLGTAVVTVLNELLRRVESGVSVAGVDVHAPSGISFAALGVALILMLRWRPAGLLGAAEVQFEARPPVPADDGPARPAGAVPPVTTGRSPAEG</sequence>
<evidence type="ECO:0000256" key="6">
    <source>
        <dbReference type="SAM" id="MobiDB-lite"/>
    </source>
</evidence>
<dbReference type="PANTHER" id="PTHR30482:SF10">
    <property type="entry name" value="HIGH-AFFINITY BRANCHED-CHAIN AMINO ACID TRANSPORT PROTEIN BRAE"/>
    <property type="match status" value="1"/>
</dbReference>
<gene>
    <name evidence="8" type="ORF">GNZ18_11625</name>
</gene>
<dbReference type="Proteomes" id="UP000432015">
    <property type="component" value="Unassembled WGS sequence"/>
</dbReference>
<evidence type="ECO:0000256" key="4">
    <source>
        <dbReference type="ARBA" id="ARBA00022989"/>
    </source>
</evidence>
<evidence type="ECO:0000313" key="8">
    <source>
        <dbReference type="EMBL" id="MUN37248.1"/>
    </source>
</evidence>
<evidence type="ECO:0000256" key="3">
    <source>
        <dbReference type="ARBA" id="ARBA00022692"/>
    </source>
</evidence>
<dbReference type="Pfam" id="PF02653">
    <property type="entry name" value="BPD_transp_2"/>
    <property type="match status" value="1"/>
</dbReference>
<feature type="transmembrane region" description="Helical" evidence="7">
    <location>
        <begin position="143"/>
        <end position="161"/>
    </location>
</feature>
<dbReference type="AlphaFoldDB" id="A0A7K1KYG4"/>
<feature type="compositionally biased region" description="Low complexity" evidence="6">
    <location>
        <begin position="352"/>
        <end position="365"/>
    </location>
</feature>
<reference evidence="8 9" key="1">
    <citation type="submission" date="2019-11" db="EMBL/GenBank/DDBJ databases">
        <authorList>
            <person name="Cao P."/>
        </authorList>
    </citation>
    <scope>NUCLEOTIDE SEQUENCE [LARGE SCALE GENOMIC DNA]</scope>
    <source>
        <strain evidence="8 9">NEAU-AAG5</strain>
    </source>
</reference>
<keyword evidence="9" id="KW-1185">Reference proteome</keyword>
<accession>A0A7K1KYG4</accession>
<dbReference type="InterPro" id="IPR001851">
    <property type="entry name" value="ABC_transp_permease"/>
</dbReference>
<comment type="caution">
    <text evidence="8">The sequence shown here is derived from an EMBL/GenBank/DDBJ whole genome shotgun (WGS) entry which is preliminary data.</text>
</comment>
<dbReference type="RefSeq" id="WP_156216338.1">
    <property type="nucleotide sequence ID" value="NZ_WOFH01000004.1"/>
</dbReference>
<proteinExistence type="predicted"/>
<evidence type="ECO:0000256" key="1">
    <source>
        <dbReference type="ARBA" id="ARBA00004651"/>
    </source>
</evidence>
<keyword evidence="5 7" id="KW-0472">Membrane</keyword>
<dbReference type="PANTHER" id="PTHR30482">
    <property type="entry name" value="HIGH-AFFINITY BRANCHED-CHAIN AMINO ACID TRANSPORT SYSTEM PERMEASE"/>
    <property type="match status" value="1"/>
</dbReference>